<evidence type="ECO:0000313" key="1">
    <source>
        <dbReference type="EMBL" id="QNO54486.1"/>
    </source>
</evidence>
<dbReference type="EMBL" id="MT631582">
    <property type="protein sequence ID" value="QNO54486.1"/>
    <property type="molecule type" value="Genomic_DNA"/>
</dbReference>
<protein>
    <submittedName>
        <fullName evidence="1">Uncharacterized protein</fullName>
    </submittedName>
</protein>
<organism evidence="1">
    <name type="scientific">Candidatus Methanophaga sp. ANME-1 ERB7</name>
    <dbReference type="NCBI Taxonomy" id="2759913"/>
    <lineage>
        <taxon>Archaea</taxon>
        <taxon>Methanobacteriati</taxon>
        <taxon>Methanobacteriota</taxon>
        <taxon>Stenosarchaea group</taxon>
        <taxon>Methanomicrobia</taxon>
        <taxon>Candidatus Methanophagales</taxon>
        <taxon>Candidatus Methanophagaceae</taxon>
        <taxon>Candidatus Methanophaga</taxon>
    </lineage>
</organism>
<sequence length="93" mass="10617">METIDKKRKVCSAKCGREIEMDEVKSTNRVCADAQYSGFTAVFNRLNFRTRKRRVDAKLSDLSKKVLPLRYFAAQIFIKGEKGGDIPDAQTKK</sequence>
<proteinExistence type="predicted"/>
<reference evidence="1" key="1">
    <citation type="submission" date="2020-06" db="EMBL/GenBank/DDBJ databases">
        <title>Unique genomic features of the anaerobic methanotrophic archaea.</title>
        <authorList>
            <person name="Chadwick G.L."/>
            <person name="Skennerton C.T."/>
            <person name="Laso-Perez R."/>
            <person name="Leu A.O."/>
            <person name="Speth D.R."/>
            <person name="Yu H."/>
            <person name="Morgan-Lang C."/>
            <person name="Hatzenpichler R."/>
            <person name="Goudeau D."/>
            <person name="Malmstrom R."/>
            <person name="Brazelton W.J."/>
            <person name="Woyke T."/>
            <person name="Hallam S.J."/>
            <person name="Tyson G.W."/>
            <person name="Wegener G."/>
            <person name="Boetius A."/>
            <person name="Orphan V."/>
        </authorList>
    </citation>
    <scope>NUCLEOTIDE SEQUENCE</scope>
</reference>
<dbReference type="AlphaFoldDB" id="A0A7G9Z2K2"/>
<accession>A0A7G9Z2K2</accession>
<gene>
    <name evidence="1" type="ORF">ILIMKHIM_00015</name>
</gene>
<name>A0A7G9Z2K2_9EURY</name>